<dbReference type="Gene3D" id="3.30.710.10">
    <property type="entry name" value="Potassium Channel Kv1.1, Chain A"/>
    <property type="match status" value="1"/>
</dbReference>
<protein>
    <recommendedName>
        <fullName evidence="4">BTB domain-containing protein</fullName>
    </recommendedName>
</protein>
<dbReference type="PROSITE" id="PS50097">
    <property type="entry name" value="BTB"/>
    <property type="match status" value="1"/>
</dbReference>
<dbReference type="Proteomes" id="UP000019116">
    <property type="component" value="Chromosome 4A"/>
</dbReference>
<dbReference type="STRING" id="4565.A0A3B6HZV8"/>
<comment type="pathway">
    <text evidence="2">Protein modification; protein ubiquitination.</text>
</comment>
<feature type="domain" description="BTB" evidence="4">
    <location>
        <begin position="75"/>
        <end position="149"/>
    </location>
</feature>
<keyword evidence="6" id="KW-1185">Reference proteome</keyword>
<dbReference type="PANTHER" id="PTHR46336:SF21">
    <property type="entry name" value="OS02G0260700 PROTEIN"/>
    <property type="match status" value="1"/>
</dbReference>
<evidence type="ECO:0000259" key="4">
    <source>
        <dbReference type="PROSITE" id="PS50097"/>
    </source>
</evidence>
<dbReference type="Gramene" id="TraesCLE_scaffold_038227_01G000400.1">
    <property type="protein sequence ID" value="TraesCLE_scaffold_038227_01G000400.1"/>
    <property type="gene ID" value="TraesCLE_scaffold_038227_01G000400"/>
</dbReference>
<dbReference type="EnsemblPlants" id="TraesCS4A02G362400.1">
    <property type="protein sequence ID" value="TraesCS4A02G362400.1"/>
    <property type="gene ID" value="TraesCS4A02G362400"/>
</dbReference>
<dbReference type="Pfam" id="PF00651">
    <property type="entry name" value="BTB"/>
    <property type="match status" value="1"/>
</dbReference>
<reference evidence="5" key="1">
    <citation type="submission" date="2018-08" db="EMBL/GenBank/DDBJ databases">
        <authorList>
            <person name="Rossello M."/>
        </authorList>
    </citation>
    <scope>NUCLEOTIDE SEQUENCE [LARGE SCALE GENOMIC DNA]</scope>
    <source>
        <strain evidence="5">cv. Chinese Spring</strain>
    </source>
</reference>
<dbReference type="GO" id="GO:0005634">
    <property type="term" value="C:nucleus"/>
    <property type="evidence" value="ECO:0000318"/>
    <property type="project" value="GO_Central"/>
</dbReference>
<dbReference type="CDD" id="cd18186">
    <property type="entry name" value="BTB_POZ_ZBTB_KLHL-like"/>
    <property type="match status" value="1"/>
</dbReference>
<dbReference type="PaxDb" id="4565-Traes_4AL_F2A9EFD8F.1"/>
<dbReference type="PANTHER" id="PTHR46336">
    <property type="entry name" value="OS02G0260700 PROTEIN"/>
    <property type="match status" value="1"/>
</dbReference>
<dbReference type="Gramene" id="TraesCS4A03G0894800.1">
    <property type="protein sequence ID" value="TraesCS4A03G0894800.1.CDS"/>
    <property type="gene ID" value="TraesCS4A03G0894800"/>
</dbReference>
<dbReference type="SMART" id="SM00225">
    <property type="entry name" value="BTB"/>
    <property type="match status" value="1"/>
</dbReference>
<dbReference type="InterPro" id="IPR011333">
    <property type="entry name" value="SKP1/BTB/POZ_sf"/>
</dbReference>
<dbReference type="FunFam" id="3.30.710.10:FF:000106">
    <property type="entry name" value="BTB/POZ domain-containing protein POB1"/>
    <property type="match status" value="1"/>
</dbReference>
<dbReference type="InterPro" id="IPR000210">
    <property type="entry name" value="BTB/POZ_dom"/>
</dbReference>
<dbReference type="Gramene" id="TraesWEE_scaffold_029956_01G000400.1">
    <property type="protein sequence ID" value="TraesWEE_scaffold_029956_01G000400.1"/>
    <property type="gene ID" value="TraesWEE_scaffold_029956_01G000400"/>
</dbReference>
<dbReference type="Gene3D" id="1.25.40.420">
    <property type="match status" value="1"/>
</dbReference>
<comment type="function">
    <text evidence="1">May act as a substrate-specific adapter of an E3 ubiquitin-protein ligase complex (CUL3-RBX1-BTB) which mediates the ubiquitination and subsequent proteasomal degradation of target proteins.</text>
</comment>
<keyword evidence="3" id="KW-0833">Ubl conjugation pathway</keyword>
<name>A0A3B6HZV8_WHEAT</name>
<evidence type="ECO:0000313" key="6">
    <source>
        <dbReference type="Proteomes" id="UP000019116"/>
    </source>
</evidence>
<dbReference type="SUPFAM" id="SSF54695">
    <property type="entry name" value="POZ domain"/>
    <property type="match status" value="1"/>
</dbReference>
<dbReference type="InterPro" id="IPR045890">
    <property type="entry name" value="POB1-like"/>
</dbReference>
<dbReference type="SMR" id="A0A3B6HZV8"/>
<accession>A0A3B6HZV8</accession>
<dbReference type="AlphaFoldDB" id="A0A3B6HZV8"/>
<dbReference type="Gramene" id="TraesROB_scaffold_021312_01G000500.1">
    <property type="protein sequence ID" value="TraesROB_scaffold_021312_01G000500.1"/>
    <property type="gene ID" value="TraesROB_scaffold_021312_01G000500"/>
</dbReference>
<dbReference type="Gramene" id="TraesCS4A02G362400.1">
    <property type="protein sequence ID" value="TraesCS4A02G362400.1"/>
    <property type="gene ID" value="TraesCS4A02G362400"/>
</dbReference>
<dbReference type="OMA" id="KNDECTN"/>
<dbReference type="Gramene" id="TraesCAD_scaffold_021742_01G000200.1">
    <property type="protein sequence ID" value="TraesCAD_scaffold_021742_01G000200.1"/>
    <property type="gene ID" value="TraesCAD_scaffold_021742_01G000200"/>
</dbReference>
<reference evidence="5" key="2">
    <citation type="submission" date="2018-10" db="UniProtKB">
        <authorList>
            <consortium name="EnsemblPlants"/>
        </authorList>
    </citation>
    <scope>IDENTIFICATION</scope>
</reference>
<dbReference type="Gramene" id="TraesRN4A0100924800.1">
    <property type="protein sequence ID" value="TraesRN4A0100924800.1"/>
    <property type="gene ID" value="TraesRN4A0100924800"/>
</dbReference>
<evidence type="ECO:0000256" key="3">
    <source>
        <dbReference type="ARBA" id="ARBA00022786"/>
    </source>
</evidence>
<dbReference type="Pfam" id="PF07707">
    <property type="entry name" value="BACK"/>
    <property type="match status" value="1"/>
</dbReference>
<evidence type="ECO:0000256" key="2">
    <source>
        <dbReference type="ARBA" id="ARBA00004906"/>
    </source>
</evidence>
<dbReference type="InterPro" id="IPR011705">
    <property type="entry name" value="BACK"/>
</dbReference>
<dbReference type="FunFam" id="1.25.40.420:FF:000008">
    <property type="entry name" value="BTB/POZ domain-containing protein POB1"/>
    <property type="match status" value="1"/>
</dbReference>
<dbReference type="OrthoDB" id="45365at2759"/>
<evidence type="ECO:0000256" key="1">
    <source>
        <dbReference type="ARBA" id="ARBA00002668"/>
    </source>
</evidence>
<dbReference type="GO" id="GO:0010114">
    <property type="term" value="P:response to red light"/>
    <property type="evidence" value="ECO:0000318"/>
    <property type="project" value="GO_Central"/>
</dbReference>
<sequence length="503" mass="56225">MELDYSQGGVLPSFDFAIDSVNFSDRKLHIEIVAGDHALGFGGHVGGGSTADQARRGEEKVLVACPAESTLLGDDSSSMMVGTPVLREKTIHINSAILASRSPFFLKFFSNGMKESDQTHPTIRIADTEENALMELLRYIYSGKLTTTEPSLLLDILMAADKFEVLSCMRHCSQLLRSLPMTTESALLYLDHPCSASLAAEVEGVIGVAKEFLANKYNDFDKFQHELMNFPLAGIETILSSTDLQVALEDCIYTFILTWARARYPELDERREILSCRLLPLVRFSHLTCPALKNILAHADDDIDHGQVAKLIAEGLLQKAYPKQMECALTADVTTCRQFTERAYKFKPVKLVAFDRPCPQVIAYLDVTREECSQLFPSGYVWSHSFRLARWKGGIFFNPVCTMNKQSKLCTFGLKLMGFSDNQKVSTVSTVVDIEFAARTRSSGKFERKYRSKGTFTGDWSVKCDDLFGVPWSMFIADEDLFIDGVLHLRADLAVVRQPQLHA</sequence>
<proteinExistence type="predicted"/>
<evidence type="ECO:0000313" key="5">
    <source>
        <dbReference type="EnsemblPlants" id="TraesCS4A02G362400.1"/>
    </source>
</evidence>
<organism evidence="5">
    <name type="scientific">Triticum aestivum</name>
    <name type="common">Wheat</name>
    <dbReference type="NCBI Taxonomy" id="4565"/>
    <lineage>
        <taxon>Eukaryota</taxon>
        <taxon>Viridiplantae</taxon>
        <taxon>Streptophyta</taxon>
        <taxon>Embryophyta</taxon>
        <taxon>Tracheophyta</taxon>
        <taxon>Spermatophyta</taxon>
        <taxon>Magnoliopsida</taxon>
        <taxon>Liliopsida</taxon>
        <taxon>Poales</taxon>
        <taxon>Poaceae</taxon>
        <taxon>BOP clade</taxon>
        <taxon>Pooideae</taxon>
        <taxon>Triticodae</taxon>
        <taxon>Triticeae</taxon>
        <taxon>Triticinae</taxon>
        <taxon>Triticum</taxon>
    </lineage>
</organism>